<dbReference type="Proteomes" id="UP000053424">
    <property type="component" value="Unassembled WGS sequence"/>
</dbReference>
<evidence type="ECO:0000256" key="1">
    <source>
        <dbReference type="ARBA" id="ARBA00007764"/>
    </source>
</evidence>
<reference evidence="3 4" key="1">
    <citation type="submission" date="2014-04" db="EMBL/GenBank/DDBJ databases">
        <authorList>
            <consortium name="DOE Joint Genome Institute"/>
            <person name="Kuo A."/>
            <person name="Gay G."/>
            <person name="Dore J."/>
            <person name="Kohler A."/>
            <person name="Nagy L.G."/>
            <person name="Floudas D."/>
            <person name="Copeland A."/>
            <person name="Barry K.W."/>
            <person name="Cichocki N."/>
            <person name="Veneault-Fourrey C."/>
            <person name="LaButti K."/>
            <person name="Lindquist E.A."/>
            <person name="Lipzen A."/>
            <person name="Lundell T."/>
            <person name="Morin E."/>
            <person name="Murat C."/>
            <person name="Sun H."/>
            <person name="Tunlid A."/>
            <person name="Henrissat B."/>
            <person name="Grigoriev I.V."/>
            <person name="Hibbett D.S."/>
            <person name="Martin F."/>
            <person name="Nordberg H.P."/>
            <person name="Cantor M.N."/>
            <person name="Hua S.X."/>
        </authorList>
    </citation>
    <scope>NUCLEOTIDE SEQUENCE [LARGE SCALE GENOMIC DNA]</scope>
    <source>
        <strain evidence="4">h7</strain>
    </source>
</reference>
<dbReference type="SUPFAM" id="SSF52833">
    <property type="entry name" value="Thioredoxin-like"/>
    <property type="match status" value="1"/>
</dbReference>
<gene>
    <name evidence="3" type="ORF">M413DRAFT_439545</name>
</gene>
<dbReference type="PANTHER" id="PTHR12232">
    <property type="entry name" value="SH3 DOMAIN-BINDING GLUTAMIC ACID-RICH-LIKE PROTEIN"/>
    <property type="match status" value="1"/>
</dbReference>
<dbReference type="PANTHER" id="PTHR12232:SF0">
    <property type="entry name" value="THIOREDOXIN DOMAIN-CONTAINING PROTEIN"/>
    <property type="match status" value="1"/>
</dbReference>
<organism evidence="3 4">
    <name type="scientific">Hebeloma cylindrosporum</name>
    <dbReference type="NCBI Taxonomy" id="76867"/>
    <lineage>
        <taxon>Eukaryota</taxon>
        <taxon>Fungi</taxon>
        <taxon>Dikarya</taxon>
        <taxon>Basidiomycota</taxon>
        <taxon>Agaricomycotina</taxon>
        <taxon>Agaricomycetes</taxon>
        <taxon>Agaricomycetidae</taxon>
        <taxon>Agaricales</taxon>
        <taxon>Agaricineae</taxon>
        <taxon>Hymenogastraceae</taxon>
        <taxon>Hebeloma</taxon>
    </lineage>
</organism>
<dbReference type="STRING" id="686832.A0A0C3CGI7"/>
<dbReference type="Pfam" id="PF04908">
    <property type="entry name" value="SH3BGR"/>
    <property type="match status" value="1"/>
</dbReference>
<feature type="region of interest" description="Disordered" evidence="2">
    <location>
        <begin position="102"/>
        <end position="123"/>
    </location>
</feature>
<name>A0A0C3CGI7_HEBCY</name>
<protein>
    <submittedName>
        <fullName evidence="3">Uncharacterized protein</fullName>
    </submittedName>
</protein>
<dbReference type="EMBL" id="KN831769">
    <property type="protein sequence ID" value="KIM47865.1"/>
    <property type="molecule type" value="Genomic_DNA"/>
</dbReference>
<feature type="compositionally biased region" description="Basic and acidic residues" evidence="2">
    <location>
        <begin position="223"/>
        <end position="238"/>
    </location>
</feature>
<accession>A0A0C3CGI7</accession>
<dbReference type="HOGENOM" id="CLU_075375_1_0_1"/>
<feature type="region of interest" description="Disordered" evidence="2">
    <location>
        <begin position="191"/>
        <end position="248"/>
    </location>
</feature>
<dbReference type="OrthoDB" id="9932926at2759"/>
<evidence type="ECO:0000313" key="4">
    <source>
        <dbReference type="Proteomes" id="UP000053424"/>
    </source>
</evidence>
<dbReference type="AlphaFoldDB" id="A0A0C3CGI7"/>
<dbReference type="GO" id="GO:0005737">
    <property type="term" value="C:cytoplasm"/>
    <property type="evidence" value="ECO:0007669"/>
    <property type="project" value="TreeGrafter"/>
</dbReference>
<dbReference type="InterPro" id="IPR036249">
    <property type="entry name" value="Thioredoxin-like_sf"/>
</dbReference>
<proteinExistence type="inferred from homology"/>
<evidence type="ECO:0000313" key="3">
    <source>
        <dbReference type="EMBL" id="KIM47865.1"/>
    </source>
</evidence>
<dbReference type="InterPro" id="IPR006993">
    <property type="entry name" value="Glut_rich_SH3-bd"/>
</dbReference>
<reference evidence="4" key="2">
    <citation type="submission" date="2015-01" db="EMBL/GenBank/DDBJ databases">
        <title>Evolutionary Origins and Diversification of the Mycorrhizal Mutualists.</title>
        <authorList>
            <consortium name="DOE Joint Genome Institute"/>
            <consortium name="Mycorrhizal Genomics Consortium"/>
            <person name="Kohler A."/>
            <person name="Kuo A."/>
            <person name="Nagy L.G."/>
            <person name="Floudas D."/>
            <person name="Copeland A."/>
            <person name="Barry K.W."/>
            <person name="Cichocki N."/>
            <person name="Veneault-Fourrey C."/>
            <person name="LaButti K."/>
            <person name="Lindquist E.A."/>
            <person name="Lipzen A."/>
            <person name="Lundell T."/>
            <person name="Morin E."/>
            <person name="Murat C."/>
            <person name="Riley R."/>
            <person name="Ohm R."/>
            <person name="Sun H."/>
            <person name="Tunlid A."/>
            <person name="Henrissat B."/>
            <person name="Grigoriev I.V."/>
            <person name="Hibbett D.S."/>
            <person name="Martin F."/>
        </authorList>
    </citation>
    <scope>NUCLEOTIDE SEQUENCE [LARGE SCALE GENOMIC DNA]</scope>
    <source>
        <strain evidence="4">h7</strain>
    </source>
</reference>
<dbReference type="Gene3D" id="3.40.30.10">
    <property type="entry name" value="Glutaredoxin"/>
    <property type="match status" value="1"/>
</dbReference>
<keyword evidence="4" id="KW-1185">Reference proteome</keyword>
<dbReference type="PROSITE" id="PS51354">
    <property type="entry name" value="GLUTAREDOXIN_2"/>
    <property type="match status" value="1"/>
</dbReference>
<sequence length="248" mass="27250">MPSPPITLYMTTIASQPALRQRQEYIFRILQVKKIPFNTYDLASDEEAKRLWRRKAPQGKQQLPGILVGGKYPGTFEEFEDAVEHDELDIFLRLKEEWDPAIDEDRPPPAVKPVGIPGASSPLQMTPDRLKSKMFPSSPSPSPLKTKIVPVNKRADEIDLGDELSGYGLQGIKVTEDELRDLMAELGLEGDEAGDLVKGLSGVATPPEKDKSAEGSTDTTKQPAKEEASITKQADDKGPQVGEVLSKT</sequence>
<evidence type="ECO:0000256" key="2">
    <source>
        <dbReference type="SAM" id="MobiDB-lite"/>
    </source>
</evidence>
<dbReference type="InterPro" id="IPR051033">
    <property type="entry name" value="SH3BGR"/>
</dbReference>
<comment type="similarity">
    <text evidence="1">Belongs to the SH3BGR family.</text>
</comment>